<accession>A0A7M3DQL8</accession>
<evidence type="ECO:0000313" key="1">
    <source>
        <dbReference type="EMBL" id="TAY50922.1"/>
    </source>
</evidence>
<dbReference type="EMBL" id="SIOP01000001">
    <property type="protein sequence ID" value="TAY50922.1"/>
    <property type="molecule type" value="Genomic_DNA"/>
</dbReference>
<comment type="caution">
    <text evidence="1">The sequence shown here is derived from an EMBL/GenBank/DDBJ whole genome shotgun (WGS) entry which is preliminary data.</text>
</comment>
<organism evidence="1 2">
    <name type="scientific">Rhizobium leguminosarum</name>
    <dbReference type="NCBI Taxonomy" id="384"/>
    <lineage>
        <taxon>Bacteria</taxon>
        <taxon>Pseudomonadati</taxon>
        <taxon>Pseudomonadota</taxon>
        <taxon>Alphaproteobacteria</taxon>
        <taxon>Hyphomicrobiales</taxon>
        <taxon>Rhizobiaceae</taxon>
        <taxon>Rhizobium/Agrobacterium group</taxon>
        <taxon>Rhizobium</taxon>
    </lineage>
</organism>
<dbReference type="RefSeq" id="WP_130715810.1">
    <property type="nucleotide sequence ID" value="NZ_SIOP01000001.1"/>
</dbReference>
<sequence>MKMKHHEMPYRLRDLLVKFGPTPKAKYAERIEGLAEFLGKEPRTIEAYASYSEDRTISPDNYWRVCVEWVKRTARSTASPGPAFVILDDNDDQLFEARWLWQAQFLADVEGASWVAGPNGQWQLKSGLDERAQRRSRLRRLLRSGLVTADQVCDVFNFDHWCLVDYQMEGVTWNSTPDELRLRVLEAYAREKIGEAA</sequence>
<dbReference type="Proteomes" id="UP000292974">
    <property type="component" value="Unassembled WGS sequence"/>
</dbReference>
<reference evidence="1 2" key="1">
    <citation type="submission" date="2019-02" db="EMBL/GenBank/DDBJ databases">
        <title>The genomic architecture of introgression among sibling species of bacteria.</title>
        <authorList>
            <person name="Cavassim M.I.A."/>
            <person name="Moeskjaer S."/>
            <person name="Moslemi C."/>
            <person name="Fields B."/>
            <person name="Bachmann A."/>
            <person name="Vilhjalmsson B."/>
            <person name="Schierup M.H."/>
            <person name="Young J.P.W."/>
            <person name="Andersen S.U."/>
        </authorList>
    </citation>
    <scope>NUCLEOTIDE SEQUENCE [LARGE SCALE GENOMIC DNA]</scope>
    <source>
        <strain evidence="1 2">SM135B</strain>
    </source>
</reference>
<dbReference type="AlphaFoldDB" id="A0A7M3DQL8"/>
<name>A0A7M3DQL8_RHILE</name>
<evidence type="ECO:0000313" key="2">
    <source>
        <dbReference type="Proteomes" id="UP000292974"/>
    </source>
</evidence>
<proteinExistence type="predicted"/>
<gene>
    <name evidence="1" type="ORF">ELH90_03965</name>
</gene>
<protein>
    <submittedName>
        <fullName evidence="1">Uncharacterized protein</fullName>
    </submittedName>
</protein>